<name>A0ABN1H5X8_9ACTN</name>
<proteinExistence type="predicted"/>
<keyword evidence="1" id="KW-0472">Membrane</keyword>
<reference evidence="2 3" key="1">
    <citation type="journal article" date="2019" name="Int. J. Syst. Evol. Microbiol.">
        <title>The Global Catalogue of Microorganisms (GCM) 10K type strain sequencing project: providing services to taxonomists for standard genome sequencing and annotation.</title>
        <authorList>
            <consortium name="The Broad Institute Genomics Platform"/>
            <consortium name="The Broad Institute Genome Sequencing Center for Infectious Disease"/>
            <person name="Wu L."/>
            <person name="Ma J."/>
        </authorList>
    </citation>
    <scope>NUCLEOTIDE SEQUENCE [LARGE SCALE GENOMIC DNA]</scope>
    <source>
        <strain evidence="2 3">JCM 10671</strain>
    </source>
</reference>
<gene>
    <name evidence="2" type="ORF">GCM10009547_36960</name>
</gene>
<dbReference type="EMBL" id="BAAAHE010000036">
    <property type="protein sequence ID" value="GAA0629871.1"/>
    <property type="molecule type" value="Genomic_DNA"/>
</dbReference>
<feature type="transmembrane region" description="Helical" evidence="1">
    <location>
        <begin position="240"/>
        <end position="259"/>
    </location>
</feature>
<dbReference type="RefSeq" id="WP_344607464.1">
    <property type="nucleotide sequence ID" value="NZ_BAAAHE010000036.1"/>
</dbReference>
<feature type="transmembrane region" description="Helical" evidence="1">
    <location>
        <begin position="107"/>
        <end position="125"/>
    </location>
</feature>
<organism evidence="2 3">
    <name type="scientific">Sporichthya brevicatena</name>
    <dbReference type="NCBI Taxonomy" id="171442"/>
    <lineage>
        <taxon>Bacteria</taxon>
        <taxon>Bacillati</taxon>
        <taxon>Actinomycetota</taxon>
        <taxon>Actinomycetes</taxon>
        <taxon>Sporichthyales</taxon>
        <taxon>Sporichthyaceae</taxon>
        <taxon>Sporichthya</taxon>
    </lineage>
</organism>
<dbReference type="Proteomes" id="UP001500957">
    <property type="component" value="Unassembled WGS sequence"/>
</dbReference>
<keyword evidence="3" id="KW-1185">Reference proteome</keyword>
<feature type="transmembrane region" description="Helical" evidence="1">
    <location>
        <begin position="137"/>
        <end position="156"/>
    </location>
</feature>
<feature type="transmembrane region" description="Helical" evidence="1">
    <location>
        <begin position="208"/>
        <end position="234"/>
    </location>
</feature>
<keyword evidence="1" id="KW-1133">Transmembrane helix</keyword>
<feature type="transmembrane region" description="Helical" evidence="1">
    <location>
        <begin position="176"/>
        <end position="196"/>
    </location>
</feature>
<keyword evidence="1" id="KW-0812">Transmembrane</keyword>
<comment type="caution">
    <text evidence="2">The sequence shown here is derived from an EMBL/GenBank/DDBJ whole genome shotgun (WGS) entry which is preliminary data.</text>
</comment>
<feature type="transmembrane region" description="Helical" evidence="1">
    <location>
        <begin position="57"/>
        <end position="75"/>
    </location>
</feature>
<accession>A0ABN1H5X8</accession>
<evidence type="ECO:0000313" key="3">
    <source>
        <dbReference type="Proteomes" id="UP001500957"/>
    </source>
</evidence>
<feature type="transmembrane region" description="Helical" evidence="1">
    <location>
        <begin position="26"/>
        <end position="45"/>
    </location>
</feature>
<sequence length="294" mass="31958">MNRLQGDAGPVPLPTPETYGRDLNEVMQTVATVGLWAGTIALLVYAARIGRQERSPLPVFIVLAVAAGSIFEPIYDITYHLHWLGADAEGNGPQWTLFTSFGLPQPVWVMPAYVVVFALPAVLLYRAFAAGVTLKKIYSYAALTAFTTALFETIAVNSGLYTYYGEAPMRFLNYPLFIAFMECAQITGFAVLCAVIKLRATKWQHNLIVFMVFPANFAFECLGAGFPTLVAMNAPNPSTAIMWAMAPVSIGLAAAGLYWTSQALFAVQRLAELEGRAPSLSPMSRTERIAATVV</sequence>
<evidence type="ECO:0000256" key="1">
    <source>
        <dbReference type="SAM" id="Phobius"/>
    </source>
</evidence>
<evidence type="ECO:0000313" key="2">
    <source>
        <dbReference type="EMBL" id="GAA0629871.1"/>
    </source>
</evidence>
<protein>
    <submittedName>
        <fullName evidence="2">Uncharacterized protein</fullName>
    </submittedName>
</protein>